<dbReference type="GO" id="GO:0005886">
    <property type="term" value="C:plasma membrane"/>
    <property type="evidence" value="ECO:0007669"/>
    <property type="project" value="UniProtKB-SubCell"/>
</dbReference>
<feature type="transmembrane region" description="Helical" evidence="14">
    <location>
        <begin position="134"/>
        <end position="154"/>
    </location>
</feature>
<keyword evidence="8 14" id="KW-0350">Heme biosynthesis</keyword>
<keyword evidence="6 14" id="KW-0812">Transmembrane</keyword>
<dbReference type="Pfam" id="PF01040">
    <property type="entry name" value="UbiA"/>
    <property type="match status" value="1"/>
</dbReference>
<feature type="transmembrane region" description="Helical" evidence="14">
    <location>
        <begin position="68"/>
        <end position="85"/>
    </location>
</feature>
<organism evidence="15 16">
    <name type="scientific">Aurantimonas coralicida</name>
    <dbReference type="NCBI Taxonomy" id="182270"/>
    <lineage>
        <taxon>Bacteria</taxon>
        <taxon>Pseudomonadati</taxon>
        <taxon>Pseudomonadota</taxon>
        <taxon>Alphaproteobacteria</taxon>
        <taxon>Hyphomicrobiales</taxon>
        <taxon>Aurantimonadaceae</taxon>
        <taxon>Aurantimonas</taxon>
    </lineage>
</organism>
<dbReference type="Proteomes" id="UP000885680">
    <property type="component" value="Unassembled WGS sequence"/>
</dbReference>
<feature type="transmembrane region" description="Helical" evidence="14">
    <location>
        <begin position="277"/>
        <end position="299"/>
    </location>
</feature>
<comment type="pathway">
    <text evidence="2 14">Porphyrin-containing compound metabolism; heme O biosynthesis; heme O from protoheme: step 1/1.</text>
</comment>
<evidence type="ECO:0000256" key="10">
    <source>
        <dbReference type="ARBA" id="ARBA00030253"/>
    </source>
</evidence>
<dbReference type="NCBIfam" id="TIGR01473">
    <property type="entry name" value="cyoE_ctaB"/>
    <property type="match status" value="1"/>
</dbReference>
<evidence type="ECO:0000313" key="15">
    <source>
        <dbReference type="EMBL" id="HEU03393.1"/>
    </source>
</evidence>
<comment type="similarity">
    <text evidence="14">Belongs to the UbiA prenyltransferase family. Protoheme IX farnesyltransferase subfamily.</text>
</comment>
<dbReference type="EC" id="2.5.1.141" evidence="3 14"/>
<evidence type="ECO:0000256" key="9">
    <source>
        <dbReference type="ARBA" id="ARBA00023136"/>
    </source>
</evidence>
<proteinExistence type="inferred from homology"/>
<comment type="function">
    <text evidence="14">Converts heme B (protoheme IX) to heme O by substitution of the vinyl group on carbon 2 of heme B porphyrin ring with a hydroxyethyl farnesyl side group.</text>
</comment>
<evidence type="ECO:0000256" key="3">
    <source>
        <dbReference type="ARBA" id="ARBA00012292"/>
    </source>
</evidence>
<evidence type="ECO:0000256" key="11">
    <source>
        <dbReference type="ARBA" id="ARBA00040810"/>
    </source>
</evidence>
<dbReference type="GO" id="GO:0048034">
    <property type="term" value="P:heme O biosynthetic process"/>
    <property type="evidence" value="ECO:0007669"/>
    <property type="project" value="UniProtKB-UniRule"/>
</dbReference>
<reference evidence="15" key="1">
    <citation type="journal article" date="2020" name="mSystems">
        <title>Genome- and Community-Level Interaction Insights into Carbon Utilization and Element Cycling Functions of Hydrothermarchaeota in Hydrothermal Sediment.</title>
        <authorList>
            <person name="Zhou Z."/>
            <person name="Liu Y."/>
            <person name="Xu W."/>
            <person name="Pan J."/>
            <person name="Luo Z.H."/>
            <person name="Li M."/>
        </authorList>
    </citation>
    <scope>NUCLEOTIDE SEQUENCE</scope>
    <source>
        <strain evidence="15">HyVt-347</strain>
    </source>
</reference>
<evidence type="ECO:0000256" key="5">
    <source>
        <dbReference type="ARBA" id="ARBA00022679"/>
    </source>
</evidence>
<keyword evidence="4 14" id="KW-1003">Cell membrane</keyword>
<dbReference type="InterPro" id="IPR044878">
    <property type="entry name" value="UbiA_sf"/>
</dbReference>
<comment type="caution">
    <text evidence="15">The sequence shown here is derived from an EMBL/GenBank/DDBJ whole genome shotgun (WGS) entry which is preliminary data.</text>
</comment>
<evidence type="ECO:0000313" key="16">
    <source>
        <dbReference type="Proteomes" id="UP000885680"/>
    </source>
</evidence>
<dbReference type="CDD" id="cd13957">
    <property type="entry name" value="PT_UbiA_Cox10"/>
    <property type="match status" value="1"/>
</dbReference>
<dbReference type="PANTHER" id="PTHR43448:SF7">
    <property type="entry name" value="4-HYDROXYBENZOATE SOLANESYLTRANSFERASE"/>
    <property type="match status" value="1"/>
</dbReference>
<feature type="transmembrane region" description="Helical" evidence="14">
    <location>
        <begin position="201"/>
        <end position="225"/>
    </location>
</feature>
<dbReference type="PANTHER" id="PTHR43448">
    <property type="entry name" value="PROTOHEME IX FARNESYLTRANSFERASE, MITOCHONDRIAL"/>
    <property type="match status" value="1"/>
</dbReference>
<evidence type="ECO:0000256" key="13">
    <source>
        <dbReference type="ARBA" id="ARBA00047690"/>
    </source>
</evidence>
<comment type="catalytic activity">
    <reaction evidence="13 14">
        <text>heme b + (2E,6E)-farnesyl diphosphate + H2O = Fe(II)-heme o + diphosphate</text>
        <dbReference type="Rhea" id="RHEA:28070"/>
        <dbReference type="ChEBI" id="CHEBI:15377"/>
        <dbReference type="ChEBI" id="CHEBI:33019"/>
        <dbReference type="ChEBI" id="CHEBI:60344"/>
        <dbReference type="ChEBI" id="CHEBI:60530"/>
        <dbReference type="ChEBI" id="CHEBI:175763"/>
        <dbReference type="EC" id="2.5.1.141"/>
    </reaction>
</comment>
<dbReference type="EMBL" id="DRGN01000346">
    <property type="protein sequence ID" value="HEU03393.1"/>
    <property type="molecule type" value="Genomic_DNA"/>
</dbReference>
<keyword evidence="5 14" id="KW-0808">Transferase</keyword>
<dbReference type="InterPro" id="IPR006369">
    <property type="entry name" value="Protohaem_IX_farnesylTrfase"/>
</dbReference>
<evidence type="ECO:0000256" key="14">
    <source>
        <dbReference type="HAMAP-Rule" id="MF_00154"/>
    </source>
</evidence>
<sequence length="350" mass="37496">MRYGLRAGRANIRGLPIREGAQCDRTPVRWTSSRFDLTLLGPTNSEVRSNGVSLAEPRDFLALLKPRVMSLVVLTAITGLALAPGSLHPTLAVISILSIAIGAGASGALNMWYDADIDGVMTRTAKRPIPAGRVEPETALAFGLGLSLLAVSLLGLASNWFAAGLLAFTIFFYAVVYTMWLKRSTPQNIVIGGAAGAFPPMIGWAAVTGGVAVESIVLFLIIFLWTPPHFWALALFKLKDYDNAGVPMLPNVAGERTTRIQIFIYSLVLVPVGVAPWLLGFAGPVYGIASVLLGANFLRHAYATLRMADGDPKMIPAKRLFAFSILYLFGLFVILLAEALLRPVSTMIGA</sequence>
<accession>A0A9C9TK02</accession>
<comment type="miscellaneous">
    <text evidence="14">Carbon 2 of the heme B porphyrin ring is defined according to the Fischer nomenclature.</text>
</comment>
<protein>
    <recommendedName>
        <fullName evidence="11 14">Protoheme IX farnesyltransferase</fullName>
        <ecNumber evidence="3 14">2.5.1.141</ecNumber>
    </recommendedName>
    <alternativeName>
        <fullName evidence="12 14">Heme B farnesyltransferase</fullName>
    </alternativeName>
    <alternativeName>
        <fullName evidence="10 14">Heme O synthase</fullName>
    </alternativeName>
</protein>
<dbReference type="InterPro" id="IPR030470">
    <property type="entry name" value="UbiA_prenylTrfase_CS"/>
</dbReference>
<dbReference type="AlphaFoldDB" id="A0A9C9TK02"/>
<gene>
    <name evidence="14" type="primary">ctaB</name>
    <name evidence="15" type="ORF">ENH89_24390</name>
</gene>
<evidence type="ECO:0000256" key="1">
    <source>
        <dbReference type="ARBA" id="ARBA00004651"/>
    </source>
</evidence>
<dbReference type="Gene3D" id="1.10.357.140">
    <property type="entry name" value="UbiA prenyltransferase"/>
    <property type="match status" value="1"/>
</dbReference>
<keyword evidence="9 14" id="KW-0472">Membrane</keyword>
<evidence type="ECO:0000256" key="12">
    <source>
        <dbReference type="ARBA" id="ARBA00042475"/>
    </source>
</evidence>
<evidence type="ECO:0000256" key="6">
    <source>
        <dbReference type="ARBA" id="ARBA00022692"/>
    </source>
</evidence>
<keyword evidence="7 14" id="KW-1133">Transmembrane helix</keyword>
<feature type="transmembrane region" description="Helical" evidence="14">
    <location>
        <begin position="91"/>
        <end position="113"/>
    </location>
</feature>
<dbReference type="NCBIfam" id="NF003349">
    <property type="entry name" value="PRK04375.1-2"/>
    <property type="match status" value="1"/>
</dbReference>
<dbReference type="InterPro" id="IPR000537">
    <property type="entry name" value="UbiA_prenyltransferase"/>
</dbReference>
<evidence type="ECO:0000256" key="4">
    <source>
        <dbReference type="ARBA" id="ARBA00022475"/>
    </source>
</evidence>
<evidence type="ECO:0000256" key="7">
    <source>
        <dbReference type="ARBA" id="ARBA00022989"/>
    </source>
</evidence>
<name>A0A9C9TK02_9HYPH</name>
<evidence type="ECO:0000256" key="2">
    <source>
        <dbReference type="ARBA" id="ARBA00004919"/>
    </source>
</evidence>
<dbReference type="GO" id="GO:0008495">
    <property type="term" value="F:protoheme IX farnesyltransferase activity"/>
    <property type="evidence" value="ECO:0007669"/>
    <property type="project" value="UniProtKB-UniRule"/>
</dbReference>
<evidence type="ECO:0000256" key="8">
    <source>
        <dbReference type="ARBA" id="ARBA00023133"/>
    </source>
</evidence>
<dbReference type="HAMAP" id="MF_00154">
    <property type="entry name" value="CyoE_CtaB"/>
    <property type="match status" value="1"/>
</dbReference>
<dbReference type="PROSITE" id="PS00943">
    <property type="entry name" value="UBIA"/>
    <property type="match status" value="1"/>
</dbReference>
<comment type="subcellular location">
    <subcellularLocation>
        <location evidence="1 14">Cell membrane</location>
        <topology evidence="1 14">Multi-pass membrane protein</topology>
    </subcellularLocation>
</comment>
<feature type="transmembrane region" description="Helical" evidence="14">
    <location>
        <begin position="320"/>
        <end position="341"/>
    </location>
</feature>
<feature type="transmembrane region" description="Helical" evidence="14">
    <location>
        <begin position="160"/>
        <end position="180"/>
    </location>
</feature>